<keyword evidence="4" id="KW-1185">Reference proteome</keyword>
<dbReference type="GO" id="GO:0003676">
    <property type="term" value="F:nucleic acid binding"/>
    <property type="evidence" value="ECO:0007669"/>
    <property type="project" value="InterPro"/>
</dbReference>
<dbReference type="Pfam" id="PF02205">
    <property type="entry name" value="WH2"/>
    <property type="match status" value="1"/>
</dbReference>
<feature type="region of interest" description="Disordered" evidence="1">
    <location>
        <begin position="1"/>
        <end position="33"/>
    </location>
</feature>
<dbReference type="GO" id="GO:0003779">
    <property type="term" value="F:actin binding"/>
    <property type="evidence" value="ECO:0007669"/>
    <property type="project" value="InterPro"/>
</dbReference>
<feature type="compositionally biased region" description="Pro residues" evidence="1">
    <location>
        <begin position="1"/>
        <end position="18"/>
    </location>
</feature>
<reference evidence="3" key="3">
    <citation type="submission" date="2025-09" db="UniProtKB">
        <authorList>
            <consortium name="Ensembl"/>
        </authorList>
    </citation>
    <scope>IDENTIFICATION</scope>
</reference>
<protein>
    <recommendedName>
        <fullName evidence="2">WH2 domain-containing protein</fullName>
    </recommendedName>
</protein>
<dbReference type="Proteomes" id="UP000694395">
    <property type="component" value="Chromosome 13"/>
</dbReference>
<evidence type="ECO:0000313" key="4">
    <source>
        <dbReference type="Proteomes" id="UP000694395"/>
    </source>
</evidence>
<dbReference type="PROSITE" id="PS51082">
    <property type="entry name" value="WH2"/>
    <property type="match status" value="1"/>
</dbReference>
<feature type="domain" description="WH2" evidence="2">
    <location>
        <begin position="36"/>
        <end position="53"/>
    </location>
</feature>
<reference evidence="3" key="2">
    <citation type="submission" date="2025-08" db="UniProtKB">
        <authorList>
            <consortium name="Ensembl"/>
        </authorList>
    </citation>
    <scope>IDENTIFICATION</scope>
</reference>
<name>A0A8K9XAL6_ONCMY</name>
<dbReference type="GeneTree" id="ENSGT00940000155557"/>
<dbReference type="InterPro" id="IPR036397">
    <property type="entry name" value="RNaseH_sf"/>
</dbReference>
<dbReference type="Gene3D" id="3.30.420.10">
    <property type="entry name" value="Ribonuclease H-like superfamily/Ribonuclease H"/>
    <property type="match status" value="1"/>
</dbReference>
<dbReference type="Ensembl" id="ENSOMYT00000140144.1">
    <property type="protein sequence ID" value="ENSOMYP00000130211.1"/>
    <property type="gene ID" value="ENSOMYG00000048526.1"/>
</dbReference>
<organism evidence="3 4">
    <name type="scientific">Oncorhynchus mykiss</name>
    <name type="common">Rainbow trout</name>
    <name type="synonym">Salmo gairdneri</name>
    <dbReference type="NCBI Taxonomy" id="8022"/>
    <lineage>
        <taxon>Eukaryota</taxon>
        <taxon>Metazoa</taxon>
        <taxon>Chordata</taxon>
        <taxon>Craniata</taxon>
        <taxon>Vertebrata</taxon>
        <taxon>Euteleostomi</taxon>
        <taxon>Actinopterygii</taxon>
        <taxon>Neopterygii</taxon>
        <taxon>Teleostei</taxon>
        <taxon>Protacanthopterygii</taxon>
        <taxon>Salmoniformes</taxon>
        <taxon>Salmonidae</taxon>
        <taxon>Salmoninae</taxon>
        <taxon>Oncorhynchus</taxon>
    </lineage>
</organism>
<reference evidence="3" key="1">
    <citation type="submission" date="2020-07" db="EMBL/GenBank/DDBJ databases">
        <title>A long reads based de novo assembly of the rainbow trout Arlee double haploid line genome.</title>
        <authorList>
            <person name="Gao G."/>
            <person name="Palti Y."/>
        </authorList>
    </citation>
    <scope>NUCLEOTIDE SEQUENCE [LARGE SCALE GENOMIC DNA]</scope>
</reference>
<evidence type="ECO:0000259" key="2">
    <source>
        <dbReference type="PROSITE" id="PS51082"/>
    </source>
</evidence>
<dbReference type="InterPro" id="IPR003124">
    <property type="entry name" value="WH2_dom"/>
</dbReference>
<dbReference type="SUPFAM" id="SSF101447">
    <property type="entry name" value="Formin homology 2 domain (FH2 domain)"/>
    <property type="match status" value="1"/>
</dbReference>
<sequence length="128" mass="13834">MPVPPPPPPPPGPPPPPTFNQANTTAPKLNRDEAKGRGALLSDISKGARLKKVGVVHDRSAPVIESKYMEEECGCFAGDTDLYRIQGTLNQHGYHSILQRYAIPSGLRSVGLSFVLQEDNDPTHLQAV</sequence>
<evidence type="ECO:0000256" key="1">
    <source>
        <dbReference type="SAM" id="MobiDB-lite"/>
    </source>
</evidence>
<evidence type="ECO:0000313" key="3">
    <source>
        <dbReference type="Ensembl" id="ENSOMYP00000130211.1"/>
    </source>
</evidence>
<accession>A0A8K9XAL6</accession>
<proteinExistence type="predicted"/>
<dbReference type="AlphaFoldDB" id="A0A8K9XAL6"/>